<organism evidence="1 2">
    <name type="scientific">Stegodyphus mimosarum</name>
    <name type="common">African social velvet spider</name>
    <dbReference type="NCBI Taxonomy" id="407821"/>
    <lineage>
        <taxon>Eukaryota</taxon>
        <taxon>Metazoa</taxon>
        <taxon>Ecdysozoa</taxon>
        <taxon>Arthropoda</taxon>
        <taxon>Chelicerata</taxon>
        <taxon>Arachnida</taxon>
        <taxon>Araneae</taxon>
        <taxon>Araneomorphae</taxon>
        <taxon>Entelegynae</taxon>
        <taxon>Eresoidea</taxon>
        <taxon>Eresidae</taxon>
        <taxon>Stegodyphus</taxon>
    </lineage>
</organism>
<dbReference type="Proteomes" id="UP000054359">
    <property type="component" value="Unassembled WGS sequence"/>
</dbReference>
<gene>
    <name evidence="1" type="ORF">X975_23638</name>
</gene>
<evidence type="ECO:0000313" key="1">
    <source>
        <dbReference type="EMBL" id="KFM66552.1"/>
    </source>
</evidence>
<accession>A0A087TN63</accession>
<reference evidence="1 2" key="1">
    <citation type="submission" date="2013-11" db="EMBL/GenBank/DDBJ databases">
        <title>Genome sequencing of Stegodyphus mimosarum.</title>
        <authorList>
            <person name="Bechsgaard J."/>
        </authorList>
    </citation>
    <scope>NUCLEOTIDE SEQUENCE [LARGE SCALE GENOMIC DNA]</scope>
</reference>
<name>A0A087TN63_STEMI</name>
<protein>
    <submittedName>
        <fullName evidence="1">Uncharacterized protein</fullName>
    </submittedName>
</protein>
<sequence>MLAAGVYNNYTEPVRTLPFSPFGSPVMDKRTFVFIASNKLIFDLAASFLAL</sequence>
<proteinExistence type="predicted"/>
<evidence type="ECO:0000313" key="2">
    <source>
        <dbReference type="Proteomes" id="UP000054359"/>
    </source>
</evidence>
<keyword evidence="2" id="KW-1185">Reference proteome</keyword>
<dbReference type="EMBL" id="KK115982">
    <property type="protein sequence ID" value="KFM66552.1"/>
    <property type="molecule type" value="Genomic_DNA"/>
</dbReference>
<dbReference type="AlphaFoldDB" id="A0A087TN63"/>
<feature type="non-terminal residue" evidence="1">
    <location>
        <position position="51"/>
    </location>
</feature>